<name>A0ABT4LAH9_9SPHI</name>
<accession>A0ABT4LAH9</accession>
<evidence type="ECO:0000313" key="2">
    <source>
        <dbReference type="EMBL" id="MCZ4244926.1"/>
    </source>
</evidence>
<evidence type="ECO:0000256" key="1">
    <source>
        <dbReference type="SAM" id="Phobius"/>
    </source>
</evidence>
<sequence length="76" mass="8768">MLKVHHTVYPSGREPQVKNNVKDGGLWYRDEQEQLLNQARRIARNKPKDEVAEAMKIVRIVLAGIILIGVFYLINL</sequence>
<proteinExistence type="predicted"/>
<keyword evidence="1" id="KW-0472">Membrane</keyword>
<keyword evidence="1" id="KW-0812">Transmembrane</keyword>
<dbReference type="Proteomes" id="UP001144347">
    <property type="component" value="Unassembled WGS sequence"/>
</dbReference>
<gene>
    <name evidence="2" type="ORF">O0955_13015</name>
</gene>
<protein>
    <submittedName>
        <fullName evidence="2">Uncharacterized protein</fullName>
    </submittedName>
</protein>
<feature type="transmembrane region" description="Helical" evidence="1">
    <location>
        <begin position="57"/>
        <end position="74"/>
    </location>
</feature>
<comment type="caution">
    <text evidence="2">The sequence shown here is derived from an EMBL/GenBank/DDBJ whole genome shotgun (WGS) entry which is preliminary data.</text>
</comment>
<keyword evidence="3" id="KW-1185">Reference proteome</keyword>
<evidence type="ECO:0000313" key="3">
    <source>
        <dbReference type="Proteomes" id="UP001144347"/>
    </source>
</evidence>
<organism evidence="2 3">
    <name type="scientific">Pedobacter punctiformis</name>
    <dbReference type="NCBI Taxonomy" id="3004097"/>
    <lineage>
        <taxon>Bacteria</taxon>
        <taxon>Pseudomonadati</taxon>
        <taxon>Bacteroidota</taxon>
        <taxon>Sphingobacteriia</taxon>
        <taxon>Sphingobacteriales</taxon>
        <taxon>Sphingobacteriaceae</taxon>
        <taxon>Pedobacter</taxon>
    </lineage>
</organism>
<reference evidence="2" key="1">
    <citation type="submission" date="2022-12" db="EMBL/GenBank/DDBJ databases">
        <title>Genome sequence of HCMS5-2.</title>
        <authorList>
            <person name="Woo H."/>
        </authorList>
    </citation>
    <scope>NUCLEOTIDE SEQUENCE</scope>
    <source>
        <strain evidence="2">HCMS5-2</strain>
    </source>
</reference>
<dbReference type="EMBL" id="JAPWGM010000004">
    <property type="protein sequence ID" value="MCZ4244926.1"/>
    <property type="molecule type" value="Genomic_DNA"/>
</dbReference>
<dbReference type="RefSeq" id="WP_269427979.1">
    <property type="nucleotide sequence ID" value="NZ_JAPWGM010000004.1"/>
</dbReference>
<keyword evidence="1" id="KW-1133">Transmembrane helix</keyword>